<dbReference type="InterPro" id="IPR011335">
    <property type="entry name" value="Restrct_endonuc-II-like"/>
</dbReference>
<dbReference type="PANTHER" id="PTHR30015">
    <property type="entry name" value="MRR RESTRICTION SYSTEM PROTEIN"/>
    <property type="match status" value="1"/>
</dbReference>
<evidence type="ECO:0000256" key="1">
    <source>
        <dbReference type="SAM" id="MobiDB-lite"/>
    </source>
</evidence>
<dbReference type="Proteomes" id="UP001523550">
    <property type="component" value="Unassembled WGS sequence"/>
</dbReference>
<evidence type="ECO:0000313" key="6">
    <source>
        <dbReference type="Proteomes" id="UP001523550"/>
    </source>
</evidence>
<dbReference type="Pfam" id="PF04471">
    <property type="entry name" value="Mrr_cat"/>
    <property type="match status" value="1"/>
</dbReference>
<keyword evidence="6" id="KW-1185">Reference proteome</keyword>
<dbReference type="RefSeq" id="WP_253448042.1">
    <property type="nucleotide sequence ID" value="NZ_JALJYF010000002.1"/>
</dbReference>
<feature type="domain" description="DNA topoisomerase type IA zn finger" evidence="3">
    <location>
        <begin position="226"/>
        <end position="264"/>
    </location>
</feature>
<evidence type="ECO:0000256" key="2">
    <source>
        <dbReference type="SAM" id="Phobius"/>
    </source>
</evidence>
<gene>
    <name evidence="5" type="ORF">J2T60_001598</name>
</gene>
<feature type="domain" description="Restriction endonuclease type IV Mrr" evidence="4">
    <location>
        <begin position="91"/>
        <end position="199"/>
    </location>
</feature>
<dbReference type="Gene3D" id="3.30.65.10">
    <property type="entry name" value="Bacterial Topoisomerase I, domain 1"/>
    <property type="match status" value="1"/>
</dbReference>
<dbReference type="Gene3D" id="3.40.1350.10">
    <property type="match status" value="1"/>
</dbReference>
<feature type="transmembrane region" description="Helical" evidence="2">
    <location>
        <begin position="12"/>
        <end position="34"/>
    </location>
</feature>
<keyword evidence="2" id="KW-1133">Transmembrane helix</keyword>
<dbReference type="SUPFAM" id="SSF52980">
    <property type="entry name" value="Restriction endonuclease-like"/>
    <property type="match status" value="1"/>
</dbReference>
<comment type="caution">
    <text evidence="5">The sequence shown here is derived from an EMBL/GenBank/DDBJ whole genome shotgun (WGS) entry which is preliminary data.</text>
</comment>
<evidence type="ECO:0000259" key="4">
    <source>
        <dbReference type="Pfam" id="PF04471"/>
    </source>
</evidence>
<dbReference type="EMBL" id="JALJYF010000002">
    <property type="protein sequence ID" value="MCP1727598.1"/>
    <property type="molecule type" value="Genomic_DNA"/>
</dbReference>
<evidence type="ECO:0000313" key="5">
    <source>
        <dbReference type="EMBL" id="MCP1727598.1"/>
    </source>
</evidence>
<keyword evidence="2" id="KW-0472">Membrane</keyword>
<dbReference type="Pfam" id="PF01396">
    <property type="entry name" value="Zn_ribbon_Top1"/>
    <property type="match status" value="1"/>
</dbReference>
<protein>
    <submittedName>
        <fullName evidence="5">Restriction system protein</fullName>
    </submittedName>
</protein>
<feature type="region of interest" description="Disordered" evidence="1">
    <location>
        <begin position="201"/>
        <end position="228"/>
    </location>
</feature>
<dbReference type="InterPro" id="IPR013498">
    <property type="entry name" value="Topo_IA_Znf"/>
</dbReference>
<feature type="transmembrane region" description="Helical" evidence="2">
    <location>
        <begin position="54"/>
        <end position="76"/>
    </location>
</feature>
<dbReference type="SUPFAM" id="SSF57783">
    <property type="entry name" value="Zinc beta-ribbon"/>
    <property type="match status" value="1"/>
</dbReference>
<keyword evidence="2" id="KW-0812">Transmembrane</keyword>
<organism evidence="5 6">
    <name type="scientific">Natronospira proteinivora</name>
    <dbReference type="NCBI Taxonomy" id="1807133"/>
    <lineage>
        <taxon>Bacteria</taxon>
        <taxon>Pseudomonadati</taxon>
        <taxon>Pseudomonadota</taxon>
        <taxon>Gammaproteobacteria</taxon>
        <taxon>Natronospirales</taxon>
        <taxon>Natronospiraceae</taxon>
        <taxon>Natronospira</taxon>
    </lineage>
</organism>
<feature type="compositionally biased region" description="Polar residues" evidence="1">
    <location>
        <begin position="201"/>
        <end position="213"/>
    </location>
</feature>
<dbReference type="InterPro" id="IPR052906">
    <property type="entry name" value="Type_IV_Methyl-Rstrct_Enzyme"/>
</dbReference>
<accession>A0ABT1GBF1</accession>
<name>A0ABT1GBF1_9GAMM</name>
<dbReference type="InterPro" id="IPR007560">
    <property type="entry name" value="Restrct_endonuc_IV_Mrr"/>
</dbReference>
<evidence type="ECO:0000259" key="3">
    <source>
        <dbReference type="Pfam" id="PF01396"/>
    </source>
</evidence>
<dbReference type="InterPro" id="IPR011856">
    <property type="entry name" value="tRNA_endonuc-like_dom_sf"/>
</dbReference>
<sequence>MAKRSQSIFVDMVYLPWWVGVIFGILFLIVGLVFVPALLEGQKFVGLFTVHVQWFVYFLAFLSFLSATVSVGRSWWQGKLFYKMKGGQPVESLSWRDFEQMLAGAFREQGYLVADNPPGPDEGIDLRLRKGREKIYVQAKHWHHKPVGVSVIREHHGVVTAAGVDAGIVVSSSGFTPDAKRFAKKAGVRLIGPVELRRWFTGQSPKSEPQNTAGIERRSKEAAAPDCPACKTPMVARTARRSPNAGQQFWGCPNFPNCRQTRPFN</sequence>
<proteinExistence type="predicted"/>
<reference evidence="5 6" key="1">
    <citation type="submission" date="2022-03" db="EMBL/GenBank/DDBJ databases">
        <title>Genomic Encyclopedia of Type Strains, Phase III (KMG-III): the genomes of soil and plant-associated and newly described type strains.</title>
        <authorList>
            <person name="Whitman W."/>
        </authorList>
    </citation>
    <scope>NUCLEOTIDE SEQUENCE [LARGE SCALE GENOMIC DNA]</scope>
    <source>
        <strain evidence="5 6">BSker1</strain>
    </source>
</reference>
<dbReference type="PANTHER" id="PTHR30015:SF7">
    <property type="entry name" value="TYPE IV METHYL-DIRECTED RESTRICTION ENZYME ECOKMRR"/>
    <property type="match status" value="1"/>
</dbReference>